<comment type="caution">
    <text evidence="7">The sequence shown here is derived from an EMBL/GenBank/DDBJ whole genome shotgun (WGS) entry which is preliminary data.</text>
</comment>
<proteinExistence type="inferred from homology"/>
<accession>A0A9D1H2Z4</accession>
<protein>
    <submittedName>
        <fullName evidence="7">Sugar ABC transporter permease</fullName>
    </submittedName>
</protein>
<dbReference type="PANTHER" id="PTHR43496:SF1">
    <property type="entry name" value="POLYGALACTURONAN_RHAMNOGALACTURONAN TRANSPORT SYSTEM PERMEASE PROTEIN YTEP"/>
    <property type="match status" value="1"/>
</dbReference>
<keyword evidence="3 5" id="KW-1133">Transmembrane helix</keyword>
<feature type="domain" description="ABC transmembrane type-1" evidence="6">
    <location>
        <begin position="57"/>
        <end position="272"/>
    </location>
</feature>
<reference evidence="7" key="2">
    <citation type="journal article" date="2021" name="PeerJ">
        <title>Extensive microbial diversity within the chicken gut microbiome revealed by metagenomics and culture.</title>
        <authorList>
            <person name="Gilroy R."/>
            <person name="Ravi A."/>
            <person name="Getino M."/>
            <person name="Pursley I."/>
            <person name="Horton D.L."/>
            <person name="Alikhan N.F."/>
            <person name="Baker D."/>
            <person name="Gharbi K."/>
            <person name="Hall N."/>
            <person name="Watson M."/>
            <person name="Adriaenssens E.M."/>
            <person name="Foster-Nyarko E."/>
            <person name="Jarju S."/>
            <person name="Secka A."/>
            <person name="Antonio M."/>
            <person name="Oren A."/>
            <person name="Chaudhuri R.R."/>
            <person name="La Ragione R."/>
            <person name="Hildebrand F."/>
            <person name="Pallen M.J."/>
        </authorList>
    </citation>
    <scope>NUCLEOTIDE SEQUENCE</scope>
    <source>
        <strain evidence="7">CHK181-108</strain>
    </source>
</reference>
<reference evidence="7" key="1">
    <citation type="submission" date="2020-10" db="EMBL/GenBank/DDBJ databases">
        <authorList>
            <person name="Gilroy R."/>
        </authorList>
    </citation>
    <scope>NUCLEOTIDE SEQUENCE</scope>
    <source>
        <strain evidence="7">CHK181-108</strain>
    </source>
</reference>
<dbReference type="PANTHER" id="PTHR43496">
    <property type="entry name" value="PROTEIN LPLB"/>
    <property type="match status" value="1"/>
</dbReference>
<dbReference type="CDD" id="cd06261">
    <property type="entry name" value="TM_PBP2"/>
    <property type="match status" value="1"/>
</dbReference>
<dbReference type="Pfam" id="PF00528">
    <property type="entry name" value="BPD_transp_1"/>
    <property type="match status" value="1"/>
</dbReference>
<feature type="transmembrane region" description="Helical" evidence="5">
    <location>
        <begin position="97"/>
        <end position="117"/>
    </location>
</feature>
<feature type="transmembrane region" description="Helical" evidence="5">
    <location>
        <begin position="251"/>
        <end position="275"/>
    </location>
</feature>
<dbReference type="GO" id="GO:0055085">
    <property type="term" value="P:transmembrane transport"/>
    <property type="evidence" value="ECO:0007669"/>
    <property type="project" value="InterPro"/>
</dbReference>
<evidence type="ECO:0000256" key="3">
    <source>
        <dbReference type="ARBA" id="ARBA00022989"/>
    </source>
</evidence>
<dbReference type="Gene3D" id="1.10.3720.10">
    <property type="entry name" value="MetI-like"/>
    <property type="match status" value="1"/>
</dbReference>
<feature type="transmembrane region" description="Helical" evidence="5">
    <location>
        <begin position="6"/>
        <end position="24"/>
    </location>
</feature>
<dbReference type="InterPro" id="IPR035906">
    <property type="entry name" value="MetI-like_sf"/>
</dbReference>
<dbReference type="InterPro" id="IPR000515">
    <property type="entry name" value="MetI-like"/>
</dbReference>
<comment type="similarity">
    <text evidence="5">Belongs to the binding-protein-dependent transport system permease family.</text>
</comment>
<evidence type="ECO:0000256" key="1">
    <source>
        <dbReference type="ARBA" id="ARBA00004141"/>
    </source>
</evidence>
<name>A0A9D1H2Z4_9FIRM</name>
<keyword evidence="5" id="KW-0813">Transport</keyword>
<organism evidence="7 8">
    <name type="scientific">Candidatus Ornithomonoglobus intestinigallinarum</name>
    <dbReference type="NCBI Taxonomy" id="2840894"/>
    <lineage>
        <taxon>Bacteria</taxon>
        <taxon>Bacillati</taxon>
        <taxon>Bacillota</taxon>
        <taxon>Clostridia</taxon>
        <taxon>Candidatus Ornithomonoglobus</taxon>
    </lineage>
</organism>
<dbReference type="SUPFAM" id="SSF161098">
    <property type="entry name" value="MetI-like"/>
    <property type="match status" value="1"/>
</dbReference>
<dbReference type="EMBL" id="DVLU01000069">
    <property type="protein sequence ID" value="HIT85657.1"/>
    <property type="molecule type" value="Genomic_DNA"/>
</dbReference>
<feature type="transmembrane region" description="Helical" evidence="5">
    <location>
        <begin position="191"/>
        <end position="209"/>
    </location>
</feature>
<evidence type="ECO:0000256" key="4">
    <source>
        <dbReference type="ARBA" id="ARBA00023136"/>
    </source>
</evidence>
<keyword evidence="2 5" id="KW-0812">Transmembrane</keyword>
<evidence type="ECO:0000313" key="8">
    <source>
        <dbReference type="Proteomes" id="UP000824165"/>
    </source>
</evidence>
<evidence type="ECO:0000313" key="7">
    <source>
        <dbReference type="EMBL" id="HIT85657.1"/>
    </source>
</evidence>
<comment type="subcellular location">
    <subcellularLocation>
        <location evidence="5">Cell membrane</location>
        <topology evidence="5">Multi-pass membrane protein</topology>
    </subcellularLocation>
    <subcellularLocation>
        <location evidence="1">Membrane</location>
        <topology evidence="1">Multi-pass membrane protein</topology>
    </subcellularLocation>
</comment>
<dbReference type="PROSITE" id="PS50928">
    <property type="entry name" value="ABC_TM1"/>
    <property type="match status" value="1"/>
</dbReference>
<sequence>MLLPGLIYILVFKYLPMYGITIAFQDFNIFKGVMGSEWVGMANFEKMFSDPEFYQVFMNTLIISISKLVVLFPLPIVAALMINEIHTAWFKKTTQTIIYLPHFISWVIVAGIFTSLLSPSSGLVNMLITALGGEPVSFMMSNDWFRKVLVFSDGWKETGYGAVVYIAAIAGVDQQLYEAARVDGAGRLRTIWSITLPSIATTIVLMLILRLGSILEAGTEQILAMYNPTVYQTGDVIGTYVYRMGLGQQQYSMTTAVGLFNSVVGFILVVSGNFFSKKISGSSIW</sequence>
<dbReference type="GO" id="GO:0005886">
    <property type="term" value="C:plasma membrane"/>
    <property type="evidence" value="ECO:0007669"/>
    <property type="project" value="UniProtKB-SubCell"/>
</dbReference>
<keyword evidence="4 5" id="KW-0472">Membrane</keyword>
<dbReference type="Proteomes" id="UP000824165">
    <property type="component" value="Unassembled WGS sequence"/>
</dbReference>
<evidence type="ECO:0000256" key="5">
    <source>
        <dbReference type="RuleBase" id="RU363032"/>
    </source>
</evidence>
<evidence type="ECO:0000256" key="2">
    <source>
        <dbReference type="ARBA" id="ARBA00022692"/>
    </source>
</evidence>
<gene>
    <name evidence="7" type="ORF">IAA60_07120</name>
</gene>
<dbReference type="AlphaFoldDB" id="A0A9D1H2Z4"/>
<evidence type="ECO:0000259" key="6">
    <source>
        <dbReference type="PROSITE" id="PS50928"/>
    </source>
</evidence>
<feature type="transmembrane region" description="Helical" evidence="5">
    <location>
        <begin position="56"/>
        <end position="82"/>
    </location>
</feature>